<comment type="caution">
    <text evidence="7">The sequence shown here is derived from an EMBL/GenBank/DDBJ whole genome shotgun (WGS) entry which is preliminary data.</text>
</comment>
<dbReference type="STRING" id="1202772.A0A1V9ZK01"/>
<keyword evidence="1" id="KW-0479">Metal-binding</keyword>
<dbReference type="SMART" id="SM00184">
    <property type="entry name" value="RING"/>
    <property type="match status" value="1"/>
</dbReference>
<dbReference type="SUPFAM" id="SSF57850">
    <property type="entry name" value="RING/U-box"/>
    <property type="match status" value="1"/>
</dbReference>
<reference evidence="7 8" key="1">
    <citation type="journal article" date="2014" name="Genome Biol. Evol.">
        <title>The secreted proteins of Achlya hypogyna and Thraustotheca clavata identify the ancestral oomycete secretome and reveal gene acquisitions by horizontal gene transfer.</title>
        <authorList>
            <person name="Misner I."/>
            <person name="Blouin N."/>
            <person name="Leonard G."/>
            <person name="Richards T.A."/>
            <person name="Lane C.E."/>
        </authorList>
    </citation>
    <scope>NUCLEOTIDE SEQUENCE [LARGE SCALE GENOMIC DNA]</scope>
    <source>
        <strain evidence="7 8">ATCC 48635</strain>
    </source>
</reference>
<keyword evidence="2 4" id="KW-0863">Zinc-finger</keyword>
<dbReference type="EMBL" id="JNBR01000088">
    <property type="protein sequence ID" value="OQR98261.1"/>
    <property type="molecule type" value="Genomic_DNA"/>
</dbReference>
<dbReference type="InterPro" id="IPR013083">
    <property type="entry name" value="Znf_RING/FYVE/PHD"/>
</dbReference>
<evidence type="ECO:0000313" key="8">
    <source>
        <dbReference type="Proteomes" id="UP000243579"/>
    </source>
</evidence>
<name>A0A1V9ZK01_ACHHY</name>
<keyword evidence="8" id="KW-1185">Reference proteome</keyword>
<dbReference type="PROSITE" id="PS50089">
    <property type="entry name" value="ZF_RING_2"/>
    <property type="match status" value="1"/>
</dbReference>
<dbReference type="GO" id="GO:0043161">
    <property type="term" value="P:proteasome-mediated ubiquitin-dependent protein catabolic process"/>
    <property type="evidence" value="ECO:0007669"/>
    <property type="project" value="TreeGrafter"/>
</dbReference>
<feature type="region of interest" description="Disordered" evidence="5">
    <location>
        <begin position="186"/>
        <end position="218"/>
    </location>
</feature>
<dbReference type="InterPro" id="IPR001841">
    <property type="entry name" value="Znf_RING"/>
</dbReference>
<dbReference type="AlphaFoldDB" id="A0A1V9ZK01"/>
<evidence type="ECO:0000256" key="4">
    <source>
        <dbReference type="PROSITE-ProRule" id="PRU00175"/>
    </source>
</evidence>
<proteinExistence type="predicted"/>
<evidence type="ECO:0000256" key="5">
    <source>
        <dbReference type="SAM" id="MobiDB-lite"/>
    </source>
</evidence>
<accession>A0A1V9ZK01</accession>
<dbReference type="PANTHER" id="PTHR22763">
    <property type="entry name" value="RING ZINC FINGER PROTEIN"/>
    <property type="match status" value="1"/>
</dbReference>
<dbReference type="Proteomes" id="UP000243579">
    <property type="component" value="Unassembled WGS sequence"/>
</dbReference>
<evidence type="ECO:0000256" key="2">
    <source>
        <dbReference type="ARBA" id="ARBA00022771"/>
    </source>
</evidence>
<evidence type="ECO:0000259" key="6">
    <source>
        <dbReference type="PROSITE" id="PS50089"/>
    </source>
</evidence>
<dbReference type="Gene3D" id="3.30.40.10">
    <property type="entry name" value="Zinc/RING finger domain, C3HC4 (zinc finger)"/>
    <property type="match status" value="1"/>
</dbReference>
<gene>
    <name evidence="7" type="ORF">ACHHYP_08936</name>
</gene>
<keyword evidence="3" id="KW-0862">Zinc</keyword>
<sequence length="218" mass="24018">MCTKGVHVNVNVQYKALPNAIVANVMNVFESAHWANFMIQYIVPHLKAYTPTAQAVLAQLQAWRATTVPVDDACVICMSTMDDDPSNQVSLPCSHTFHLGCIREWLTRRNTCPHCRHEFKKELSGKYAVTRIETTLVLSEEVAGSSDPQNELVGGQTMNAVVQMTLVQIQTEATNPGCELLVRIHSESQSPQASPQKSRKRPMSSAAAAATLKRLRTG</sequence>
<dbReference type="Pfam" id="PF13639">
    <property type="entry name" value="zf-RING_2"/>
    <property type="match status" value="1"/>
</dbReference>
<evidence type="ECO:0000256" key="1">
    <source>
        <dbReference type="ARBA" id="ARBA00022723"/>
    </source>
</evidence>
<organism evidence="7 8">
    <name type="scientific">Achlya hypogyna</name>
    <name type="common">Oomycete</name>
    <name type="synonym">Protoachlya hypogyna</name>
    <dbReference type="NCBI Taxonomy" id="1202772"/>
    <lineage>
        <taxon>Eukaryota</taxon>
        <taxon>Sar</taxon>
        <taxon>Stramenopiles</taxon>
        <taxon>Oomycota</taxon>
        <taxon>Saprolegniomycetes</taxon>
        <taxon>Saprolegniales</taxon>
        <taxon>Achlyaceae</taxon>
        <taxon>Achlya</taxon>
    </lineage>
</organism>
<dbReference type="InterPro" id="IPR050731">
    <property type="entry name" value="HRD1_E3_ubiq-ligases"/>
</dbReference>
<feature type="domain" description="RING-type" evidence="6">
    <location>
        <begin position="74"/>
        <end position="116"/>
    </location>
</feature>
<evidence type="ECO:0000256" key="3">
    <source>
        <dbReference type="ARBA" id="ARBA00022833"/>
    </source>
</evidence>
<dbReference type="OrthoDB" id="8062037at2759"/>
<protein>
    <recommendedName>
        <fullName evidence="6">RING-type domain-containing protein</fullName>
    </recommendedName>
</protein>
<dbReference type="GO" id="GO:0012505">
    <property type="term" value="C:endomembrane system"/>
    <property type="evidence" value="ECO:0007669"/>
    <property type="project" value="TreeGrafter"/>
</dbReference>
<feature type="compositionally biased region" description="Polar residues" evidence="5">
    <location>
        <begin position="187"/>
        <end position="196"/>
    </location>
</feature>
<dbReference type="GO" id="GO:0008270">
    <property type="term" value="F:zinc ion binding"/>
    <property type="evidence" value="ECO:0007669"/>
    <property type="project" value="UniProtKB-KW"/>
</dbReference>
<dbReference type="GO" id="GO:0061630">
    <property type="term" value="F:ubiquitin protein ligase activity"/>
    <property type="evidence" value="ECO:0007669"/>
    <property type="project" value="TreeGrafter"/>
</dbReference>
<evidence type="ECO:0000313" key="7">
    <source>
        <dbReference type="EMBL" id="OQR98261.1"/>
    </source>
</evidence>